<dbReference type="InterPro" id="IPR052752">
    <property type="entry name" value="NACHT-WD_repeat"/>
</dbReference>
<evidence type="ECO:0000313" key="1">
    <source>
        <dbReference type="EMBL" id="KAH3845286.1"/>
    </source>
</evidence>
<reference evidence="1" key="1">
    <citation type="journal article" date="2019" name="bioRxiv">
        <title>The Genome of the Zebra Mussel, Dreissena polymorpha: A Resource for Invasive Species Research.</title>
        <authorList>
            <person name="McCartney M.A."/>
            <person name="Auch B."/>
            <person name="Kono T."/>
            <person name="Mallez S."/>
            <person name="Zhang Y."/>
            <person name="Obille A."/>
            <person name="Becker A."/>
            <person name="Abrahante J.E."/>
            <person name="Garbe J."/>
            <person name="Badalamenti J.P."/>
            <person name="Herman A."/>
            <person name="Mangelson H."/>
            <person name="Liachko I."/>
            <person name="Sullivan S."/>
            <person name="Sone E.D."/>
            <person name="Koren S."/>
            <person name="Silverstein K.A.T."/>
            <person name="Beckman K.B."/>
            <person name="Gohl D.M."/>
        </authorList>
    </citation>
    <scope>NUCLEOTIDE SEQUENCE</scope>
    <source>
        <strain evidence="1">Duluth1</strain>
        <tissue evidence="1">Whole animal</tissue>
    </source>
</reference>
<keyword evidence="2" id="KW-1185">Reference proteome</keyword>
<protein>
    <submittedName>
        <fullName evidence="1">Uncharacterized protein</fullName>
    </submittedName>
</protein>
<organism evidence="1 2">
    <name type="scientific">Dreissena polymorpha</name>
    <name type="common">Zebra mussel</name>
    <name type="synonym">Mytilus polymorpha</name>
    <dbReference type="NCBI Taxonomy" id="45954"/>
    <lineage>
        <taxon>Eukaryota</taxon>
        <taxon>Metazoa</taxon>
        <taxon>Spiralia</taxon>
        <taxon>Lophotrochozoa</taxon>
        <taxon>Mollusca</taxon>
        <taxon>Bivalvia</taxon>
        <taxon>Autobranchia</taxon>
        <taxon>Heteroconchia</taxon>
        <taxon>Euheterodonta</taxon>
        <taxon>Imparidentia</taxon>
        <taxon>Neoheterodontei</taxon>
        <taxon>Myida</taxon>
        <taxon>Dreissenoidea</taxon>
        <taxon>Dreissenidae</taxon>
        <taxon>Dreissena</taxon>
    </lineage>
</organism>
<reference evidence="1" key="2">
    <citation type="submission" date="2020-11" db="EMBL/GenBank/DDBJ databases">
        <authorList>
            <person name="McCartney M.A."/>
            <person name="Auch B."/>
            <person name="Kono T."/>
            <person name="Mallez S."/>
            <person name="Becker A."/>
            <person name="Gohl D.M."/>
            <person name="Silverstein K.A.T."/>
            <person name="Koren S."/>
            <person name="Bechman K.B."/>
            <person name="Herman A."/>
            <person name="Abrahante J.E."/>
            <person name="Garbe J."/>
        </authorList>
    </citation>
    <scope>NUCLEOTIDE SEQUENCE</scope>
    <source>
        <strain evidence="1">Duluth1</strain>
        <tissue evidence="1">Whole animal</tissue>
    </source>
</reference>
<evidence type="ECO:0000313" key="2">
    <source>
        <dbReference type="Proteomes" id="UP000828390"/>
    </source>
</evidence>
<proteinExistence type="predicted"/>
<comment type="caution">
    <text evidence="1">The sequence shown here is derived from an EMBL/GenBank/DDBJ whole genome shotgun (WGS) entry which is preliminary data.</text>
</comment>
<dbReference type="PANTHER" id="PTHR19871:SF14">
    <property type="entry name" value="DUF4062 DOMAIN-CONTAINING PROTEIN"/>
    <property type="match status" value="1"/>
</dbReference>
<dbReference type="EMBL" id="JAIWYP010000003">
    <property type="protein sequence ID" value="KAH3845286.1"/>
    <property type="molecule type" value="Genomic_DNA"/>
</dbReference>
<sequence length="84" mass="9425">MLPEARKKNRNTNTKCSYQASARYVLQVVDMRWGVLDEATDEQLGTELCLKELGLCQQLSTEPSFLVRTSGPGHRIAPNPVCFL</sequence>
<dbReference type="AlphaFoldDB" id="A0A9D4KSX2"/>
<dbReference type="PANTHER" id="PTHR19871">
    <property type="entry name" value="BETA TRANSDUCIN-RELATED PROTEIN"/>
    <property type="match status" value="1"/>
</dbReference>
<name>A0A9D4KSX2_DREPO</name>
<accession>A0A9D4KSX2</accession>
<dbReference type="Proteomes" id="UP000828390">
    <property type="component" value="Unassembled WGS sequence"/>
</dbReference>
<gene>
    <name evidence="1" type="ORF">DPMN_087562</name>
</gene>